<organism evidence="1 2">
    <name type="scientific">Daphnia pulex</name>
    <name type="common">Water flea</name>
    <dbReference type="NCBI Taxonomy" id="6669"/>
    <lineage>
        <taxon>Eukaryota</taxon>
        <taxon>Metazoa</taxon>
        <taxon>Ecdysozoa</taxon>
        <taxon>Arthropoda</taxon>
        <taxon>Crustacea</taxon>
        <taxon>Branchiopoda</taxon>
        <taxon>Diplostraca</taxon>
        <taxon>Cladocera</taxon>
        <taxon>Anomopoda</taxon>
        <taxon>Daphniidae</taxon>
        <taxon>Daphnia</taxon>
    </lineage>
</organism>
<gene>
    <name evidence="1" type="ORF">DAPPUDRAFT_275914</name>
</gene>
<keyword evidence="2" id="KW-1185">Reference proteome</keyword>
<protein>
    <submittedName>
        <fullName evidence="1">Uncharacterized protein</fullName>
    </submittedName>
</protein>
<dbReference type="Proteomes" id="UP000000305">
    <property type="component" value="Unassembled WGS sequence"/>
</dbReference>
<dbReference type="AlphaFoldDB" id="E9I5K7"/>
<reference evidence="1 2" key="1">
    <citation type="journal article" date="2011" name="Science">
        <title>The ecoresponsive genome of Daphnia pulex.</title>
        <authorList>
            <person name="Colbourne J.K."/>
            <person name="Pfrender M.E."/>
            <person name="Gilbert D."/>
            <person name="Thomas W.K."/>
            <person name="Tucker A."/>
            <person name="Oakley T.H."/>
            <person name="Tokishita S."/>
            <person name="Aerts A."/>
            <person name="Arnold G.J."/>
            <person name="Basu M.K."/>
            <person name="Bauer D.J."/>
            <person name="Caceres C.E."/>
            <person name="Carmel L."/>
            <person name="Casola C."/>
            <person name="Choi J.H."/>
            <person name="Detter J.C."/>
            <person name="Dong Q."/>
            <person name="Dusheyko S."/>
            <person name="Eads B.D."/>
            <person name="Frohlich T."/>
            <person name="Geiler-Samerotte K.A."/>
            <person name="Gerlach D."/>
            <person name="Hatcher P."/>
            <person name="Jogdeo S."/>
            <person name="Krijgsveld J."/>
            <person name="Kriventseva E.V."/>
            <person name="Kultz D."/>
            <person name="Laforsch C."/>
            <person name="Lindquist E."/>
            <person name="Lopez J."/>
            <person name="Manak J.R."/>
            <person name="Muller J."/>
            <person name="Pangilinan J."/>
            <person name="Patwardhan R.P."/>
            <person name="Pitluck S."/>
            <person name="Pritham E.J."/>
            <person name="Rechtsteiner A."/>
            <person name="Rho M."/>
            <person name="Rogozin I.B."/>
            <person name="Sakarya O."/>
            <person name="Salamov A."/>
            <person name="Schaack S."/>
            <person name="Shapiro H."/>
            <person name="Shiga Y."/>
            <person name="Skalitzky C."/>
            <person name="Smith Z."/>
            <person name="Souvorov A."/>
            <person name="Sung W."/>
            <person name="Tang Z."/>
            <person name="Tsuchiya D."/>
            <person name="Tu H."/>
            <person name="Vos H."/>
            <person name="Wang M."/>
            <person name="Wolf Y.I."/>
            <person name="Yamagata H."/>
            <person name="Yamada T."/>
            <person name="Ye Y."/>
            <person name="Shaw J.R."/>
            <person name="Andrews J."/>
            <person name="Crease T.J."/>
            <person name="Tang H."/>
            <person name="Lucas S.M."/>
            <person name="Robertson H.M."/>
            <person name="Bork P."/>
            <person name="Koonin E.V."/>
            <person name="Zdobnov E.M."/>
            <person name="Grigoriev I.V."/>
            <person name="Lynch M."/>
            <person name="Boore J.L."/>
        </authorList>
    </citation>
    <scope>NUCLEOTIDE SEQUENCE [LARGE SCALE GENOMIC DNA]</scope>
</reference>
<dbReference type="InParanoid" id="E9I5K7"/>
<dbReference type="EMBL" id="GL735705">
    <property type="protein sequence ID" value="EFX60723.1"/>
    <property type="molecule type" value="Genomic_DNA"/>
</dbReference>
<name>E9I5K7_DAPPU</name>
<evidence type="ECO:0000313" key="2">
    <source>
        <dbReference type="Proteomes" id="UP000000305"/>
    </source>
</evidence>
<evidence type="ECO:0000313" key="1">
    <source>
        <dbReference type="EMBL" id="EFX60723.1"/>
    </source>
</evidence>
<dbReference type="HOGENOM" id="CLU_2322730_0_0_1"/>
<dbReference type="KEGG" id="dpx:DAPPUDRAFT_275914"/>
<proteinExistence type="predicted"/>
<sequence>MTTRWRQNWDENHIPTLKDVVTNISKEVRILESEEIARPVKPQEEEKKERQREGYQPCLTCRSTLHNPHQCRVGTTEDKKNKFAELMEDYYKELENSSE</sequence>
<accession>E9I5K7</accession>